<sequence>MTGLGHFGDRGQTLPIYIWLTGILLFAAFAFFAFAQAASARNGAQSAADAAALAAAQDARDELMDQLSGAIGQDDNWLDWLDGEADPAGAGTTAAAMQLAAQNDSTLQSVQPGVWNGYPGYQADIQTNYTVGDSIIPGTEGMQARAHAIAVIQPRCDFDLDADPKKPVELNCDGETVNIDPEDFNPDDLPDASVLFSVHLAE</sequence>
<organism evidence="3">
    <name type="scientific">Streptomyces sp. R21</name>
    <dbReference type="NCBI Taxonomy" id="3238627"/>
    <lineage>
        <taxon>Bacteria</taxon>
        <taxon>Bacillati</taxon>
        <taxon>Actinomycetota</taxon>
        <taxon>Actinomycetes</taxon>
        <taxon>Kitasatosporales</taxon>
        <taxon>Streptomycetaceae</taxon>
        <taxon>Streptomyces</taxon>
    </lineage>
</organism>
<dbReference type="Pfam" id="PF13400">
    <property type="entry name" value="Tad"/>
    <property type="match status" value="1"/>
</dbReference>
<keyword evidence="1" id="KW-1133">Transmembrane helix</keyword>
<dbReference type="AlphaFoldDB" id="A0AB39PRF3"/>
<gene>
    <name evidence="3" type="ORF">AB5J56_16820</name>
</gene>
<protein>
    <submittedName>
        <fullName evidence="3">Pilus assembly protein TadG-related protein</fullName>
    </submittedName>
</protein>
<dbReference type="EMBL" id="CP163435">
    <property type="protein sequence ID" value="XDQ31564.1"/>
    <property type="molecule type" value="Genomic_DNA"/>
</dbReference>
<feature type="transmembrane region" description="Helical" evidence="1">
    <location>
        <begin position="16"/>
        <end position="35"/>
    </location>
</feature>
<evidence type="ECO:0000256" key="1">
    <source>
        <dbReference type="SAM" id="Phobius"/>
    </source>
</evidence>
<evidence type="ECO:0000259" key="2">
    <source>
        <dbReference type="Pfam" id="PF13400"/>
    </source>
</evidence>
<accession>A0AB39PRF3</accession>
<reference evidence="3" key="1">
    <citation type="submission" date="2024-07" db="EMBL/GenBank/DDBJ databases">
        <authorList>
            <person name="Yu S.T."/>
        </authorList>
    </citation>
    <scope>NUCLEOTIDE SEQUENCE</scope>
    <source>
        <strain evidence="3">R21</strain>
    </source>
</reference>
<dbReference type="InterPro" id="IPR028087">
    <property type="entry name" value="Tad_N"/>
</dbReference>
<dbReference type="RefSeq" id="WP_369242587.1">
    <property type="nucleotide sequence ID" value="NZ_CP163435.1"/>
</dbReference>
<keyword evidence="1" id="KW-0472">Membrane</keyword>
<name>A0AB39PRF3_9ACTN</name>
<feature type="domain" description="Putative Flp pilus-assembly TadG-like N-terminal" evidence="2">
    <location>
        <begin position="12"/>
        <end position="58"/>
    </location>
</feature>
<keyword evidence="1" id="KW-0812">Transmembrane</keyword>
<evidence type="ECO:0000313" key="3">
    <source>
        <dbReference type="EMBL" id="XDQ31564.1"/>
    </source>
</evidence>
<proteinExistence type="predicted"/>